<dbReference type="Pfam" id="PF04389">
    <property type="entry name" value="Peptidase_M28"/>
    <property type="match status" value="1"/>
</dbReference>
<dbReference type="OrthoDB" id="1521787at2"/>
<keyword evidence="4" id="KW-1185">Reference proteome</keyword>
<feature type="signal peptide" evidence="1">
    <location>
        <begin position="1"/>
        <end position="20"/>
    </location>
</feature>
<dbReference type="EMBL" id="LRPC01000001">
    <property type="protein sequence ID" value="KYG77208.1"/>
    <property type="molecule type" value="Genomic_DNA"/>
</dbReference>
<evidence type="ECO:0000313" key="4">
    <source>
        <dbReference type="Proteomes" id="UP000075606"/>
    </source>
</evidence>
<proteinExistence type="predicted"/>
<evidence type="ECO:0000256" key="1">
    <source>
        <dbReference type="SAM" id="SignalP"/>
    </source>
</evidence>
<dbReference type="InterPro" id="IPR045175">
    <property type="entry name" value="M28_fam"/>
</dbReference>
<dbReference type="Gene3D" id="3.40.630.10">
    <property type="entry name" value="Zn peptidases"/>
    <property type="match status" value="1"/>
</dbReference>
<dbReference type="SUPFAM" id="SSF53187">
    <property type="entry name" value="Zn-dependent exopeptidases"/>
    <property type="match status" value="1"/>
</dbReference>
<dbReference type="PANTHER" id="PTHR12147">
    <property type="entry name" value="METALLOPEPTIDASE M28 FAMILY MEMBER"/>
    <property type="match status" value="1"/>
</dbReference>
<dbReference type="GO" id="GO:0006508">
    <property type="term" value="P:proteolysis"/>
    <property type="evidence" value="ECO:0007669"/>
    <property type="project" value="InterPro"/>
</dbReference>
<name>A0A150XET1_9BACT</name>
<feature type="chain" id="PRO_5007574598" evidence="1">
    <location>
        <begin position="21"/>
        <end position="496"/>
    </location>
</feature>
<protein>
    <submittedName>
        <fullName evidence="3">Peptidase M28</fullName>
    </submittedName>
</protein>
<dbReference type="GO" id="GO:0008235">
    <property type="term" value="F:metalloexopeptidase activity"/>
    <property type="evidence" value="ECO:0007669"/>
    <property type="project" value="InterPro"/>
</dbReference>
<comment type="caution">
    <text evidence="3">The sequence shown here is derived from an EMBL/GenBank/DDBJ whole genome shotgun (WGS) entry which is preliminary data.</text>
</comment>
<dbReference type="AlphaFoldDB" id="A0A150XET1"/>
<accession>A0A150XET1</accession>
<dbReference type="InterPro" id="IPR007484">
    <property type="entry name" value="Peptidase_M28"/>
</dbReference>
<dbReference type="PANTHER" id="PTHR12147:SF26">
    <property type="entry name" value="PEPTIDASE M28 DOMAIN-CONTAINING PROTEIN"/>
    <property type="match status" value="1"/>
</dbReference>
<sequence length="496" mass="55847">MRRLKLSLMGLVMTALAVNAQDKTAVKYANTITPEDMRAKLSILASDEFGGRETGTEGQKKASRFLEEFYERVGLEGPVDGTYRQKFNMYQSDWSDVYIKTRSGKKINGTDFIFTGNANMAKEMKLDAVYIGKGSNIADMDLNGKVAVSSSGDRELMGKLAEAGVKGVMIMAADDEQFKQTVPRQARRLLLGRLRFDKENGGNESMTFYTTQEMAAEIFRSSKEKLAENAETPDNIKEGSVRLMVKEKINVIDTENMVAFLEGTDLKDEVLVISSHFDHIGQNEDGTVINNGADDDGSGTTGVMEIAEAFAQAAKEGNRPRRSILFLNVTGEEKGLLGSAYYADNPLFPIENTVNNLNIDMIGRVDPEHEESGNRDYVYVIGSEKLSSHLKVISEFANITYTNIDLDYRYDDPNDRNRFYYRSDHYNFAKKGIPIIFYFNGTHADYHRPTDTVDKIEFDVMAKRAQLIFHTAWILANRDARTPVDRQDDMDYNSRD</sequence>
<dbReference type="Proteomes" id="UP000075606">
    <property type="component" value="Unassembled WGS sequence"/>
</dbReference>
<dbReference type="STRING" id="333140.AWW68_00110"/>
<evidence type="ECO:0000313" key="3">
    <source>
        <dbReference type="EMBL" id="KYG77208.1"/>
    </source>
</evidence>
<feature type="domain" description="Peptidase M28" evidence="2">
    <location>
        <begin position="256"/>
        <end position="470"/>
    </location>
</feature>
<reference evidence="3 4" key="1">
    <citation type="submission" date="2016-01" db="EMBL/GenBank/DDBJ databases">
        <title>Genome sequencing of Roseivirga spongicola UST030701-084.</title>
        <authorList>
            <person name="Selvaratnam C."/>
            <person name="Thevarajoo S."/>
            <person name="Goh K.M."/>
            <person name="Ee R."/>
            <person name="Chan K.-G."/>
            <person name="Chong C.S."/>
        </authorList>
    </citation>
    <scope>NUCLEOTIDE SEQUENCE [LARGE SCALE GENOMIC DNA]</scope>
    <source>
        <strain evidence="3 4">UST030701-084</strain>
    </source>
</reference>
<gene>
    <name evidence="3" type="ORF">AWW68_00110</name>
</gene>
<dbReference type="Gene3D" id="3.50.30.30">
    <property type="match status" value="1"/>
</dbReference>
<keyword evidence="1" id="KW-0732">Signal</keyword>
<organism evidence="3 4">
    <name type="scientific">Roseivirga spongicola</name>
    <dbReference type="NCBI Taxonomy" id="333140"/>
    <lineage>
        <taxon>Bacteria</taxon>
        <taxon>Pseudomonadati</taxon>
        <taxon>Bacteroidota</taxon>
        <taxon>Cytophagia</taxon>
        <taxon>Cytophagales</taxon>
        <taxon>Roseivirgaceae</taxon>
        <taxon>Roseivirga</taxon>
    </lineage>
</organism>
<evidence type="ECO:0000259" key="2">
    <source>
        <dbReference type="Pfam" id="PF04389"/>
    </source>
</evidence>
<dbReference type="RefSeq" id="WP_068215329.1">
    <property type="nucleotide sequence ID" value="NZ_CP139724.1"/>
</dbReference>